<dbReference type="Proteomes" id="UP000051739">
    <property type="component" value="Unassembled WGS sequence"/>
</dbReference>
<dbReference type="InterPro" id="IPR016192">
    <property type="entry name" value="APOBEC/CMP_deaminase_Zn-bd"/>
</dbReference>
<comment type="cofactor">
    <cofactor evidence="14 17">
        <name>Zn(2+)</name>
        <dbReference type="ChEBI" id="CHEBI:29105"/>
    </cofactor>
    <text evidence="14 17">Binds 1 zinc ion.</text>
</comment>
<feature type="binding site" evidence="16">
    <location>
        <position position="185"/>
    </location>
    <ligand>
        <name>substrate</name>
    </ligand>
</feature>
<feature type="binding site" evidence="16">
    <location>
        <position position="201"/>
    </location>
    <ligand>
        <name>NADP(+)</name>
        <dbReference type="ChEBI" id="CHEBI:58349"/>
    </ligand>
</feature>
<feature type="domain" description="CMP/dCMP-type deaminase" evidence="18">
    <location>
        <begin position="1"/>
        <end position="124"/>
    </location>
</feature>
<dbReference type="PROSITE" id="PS00903">
    <property type="entry name" value="CYT_DCMP_DEAMINASES_1"/>
    <property type="match status" value="1"/>
</dbReference>
<keyword evidence="20" id="KW-1185">Reference proteome</keyword>
<dbReference type="Gene3D" id="3.40.430.10">
    <property type="entry name" value="Dihydrofolate Reductase, subunit A"/>
    <property type="match status" value="1"/>
</dbReference>
<dbReference type="RefSeq" id="WP_056937375.1">
    <property type="nucleotide sequence ID" value="NZ_AZFN01000012.1"/>
</dbReference>
<evidence type="ECO:0000256" key="14">
    <source>
        <dbReference type="PIRNR" id="PIRNR006769"/>
    </source>
</evidence>
<comment type="caution">
    <text evidence="19">The sequence shown here is derived from an EMBL/GenBank/DDBJ whole genome shotgun (WGS) entry which is preliminary data.</text>
</comment>
<feature type="binding site" evidence="16">
    <location>
        <begin position="287"/>
        <end position="293"/>
    </location>
    <ligand>
        <name>NADP(+)</name>
        <dbReference type="ChEBI" id="CHEBI:58349"/>
    </ligand>
</feature>
<feature type="binding site" evidence="16">
    <location>
        <position position="285"/>
    </location>
    <ligand>
        <name>substrate</name>
    </ligand>
</feature>
<keyword evidence="14" id="KW-0378">Hydrolase</keyword>
<evidence type="ECO:0000256" key="12">
    <source>
        <dbReference type="ARBA" id="ARBA00049861"/>
    </source>
</evidence>
<dbReference type="AlphaFoldDB" id="A0A0R1VAU9"/>
<dbReference type="InterPro" id="IPR002125">
    <property type="entry name" value="CMP_dCMP_dom"/>
</dbReference>
<dbReference type="GO" id="GO:0008270">
    <property type="term" value="F:zinc ion binding"/>
    <property type="evidence" value="ECO:0007669"/>
    <property type="project" value="InterPro"/>
</dbReference>
<evidence type="ECO:0000256" key="15">
    <source>
        <dbReference type="PIRSR" id="PIRSR006769-1"/>
    </source>
</evidence>
<gene>
    <name evidence="19" type="ORF">FC60_GL000311</name>
</gene>
<evidence type="ECO:0000256" key="1">
    <source>
        <dbReference type="ARBA" id="ARBA00002151"/>
    </source>
</evidence>
<feature type="active site" description="Proton donor" evidence="15">
    <location>
        <position position="52"/>
    </location>
</feature>
<comment type="pathway">
    <text evidence="2 14">Cofactor biosynthesis; riboflavin biosynthesis; 5-amino-6-(D-ribitylamino)uracil from GTP: step 2/4.</text>
</comment>
<keyword evidence="6 14" id="KW-0686">Riboflavin biosynthesis</keyword>
<dbReference type="PANTHER" id="PTHR38011">
    <property type="entry name" value="DIHYDROFOLATE REDUCTASE FAMILY PROTEIN (AFU_ORTHOLOGUE AFUA_8G06820)"/>
    <property type="match status" value="1"/>
</dbReference>
<evidence type="ECO:0000256" key="10">
    <source>
        <dbReference type="ARBA" id="ARBA00023002"/>
    </source>
</evidence>
<dbReference type="PIRSF" id="PIRSF006769">
    <property type="entry name" value="RibD"/>
    <property type="match status" value="1"/>
</dbReference>
<dbReference type="Pfam" id="PF01872">
    <property type="entry name" value="RibD_C"/>
    <property type="match status" value="1"/>
</dbReference>
<comment type="similarity">
    <text evidence="4 14">In the N-terminal section; belongs to the cytidine and deoxycytidylate deaminase family.</text>
</comment>
<name>A0A0R1VAU9_9LACO</name>
<dbReference type="SUPFAM" id="SSF53927">
    <property type="entry name" value="Cytidine deaminase-like"/>
    <property type="match status" value="1"/>
</dbReference>
<keyword evidence="10 14" id="KW-0560">Oxidoreductase</keyword>
<comment type="catalytic activity">
    <reaction evidence="12 14">
        <text>5-amino-6-(5-phospho-D-ribitylamino)uracil + NADP(+) = 5-amino-6-(5-phospho-D-ribosylamino)uracil + NADPH + H(+)</text>
        <dbReference type="Rhea" id="RHEA:17845"/>
        <dbReference type="ChEBI" id="CHEBI:15378"/>
        <dbReference type="ChEBI" id="CHEBI:57783"/>
        <dbReference type="ChEBI" id="CHEBI:58349"/>
        <dbReference type="ChEBI" id="CHEBI:58421"/>
        <dbReference type="ChEBI" id="CHEBI:58453"/>
        <dbReference type="EC" id="1.1.1.193"/>
    </reaction>
</comment>
<evidence type="ECO:0000256" key="3">
    <source>
        <dbReference type="ARBA" id="ARBA00004910"/>
    </source>
</evidence>
<keyword evidence="9 14" id="KW-0521">NADP</keyword>
<comment type="similarity">
    <text evidence="5 14">In the C-terminal section; belongs to the HTP reductase family.</text>
</comment>
<evidence type="ECO:0000256" key="5">
    <source>
        <dbReference type="ARBA" id="ARBA00007417"/>
    </source>
</evidence>
<dbReference type="Gene3D" id="3.40.140.10">
    <property type="entry name" value="Cytidine Deaminase, domain 2"/>
    <property type="match status" value="1"/>
</dbReference>
<dbReference type="EMBL" id="AZFN01000012">
    <property type="protein sequence ID" value="KRM02341.1"/>
    <property type="molecule type" value="Genomic_DNA"/>
</dbReference>
<dbReference type="InterPro" id="IPR016193">
    <property type="entry name" value="Cytidine_deaminase-like"/>
</dbReference>
<sequence>MNDQAWMERALTAAQRGGLATWQNPQVGAVLVKDDHLLAVGYHHRYGDYHAERDALSQVTPDQARGGTLYVTLEPCNHSGKQPPCSHLIVDYGIKRVVVGQLDPHQIVAGKGVQYLRDHGIQVTIGVLEQEARAINPHYNFFFTHQRPWIALKQAVTLDGKVALGNGERTAITNQAVYDWVHQERAHYQAILVGSQTVLTDNPTLGTTAKLEHQPWRVIMDRRGRLFEQAHLKIWQATVYPTLVYTETPTSLAFPGVEIKQLAEVTPKTVVDDLAQQGLQSLYVEGGPQIHNAFYQADLWDESITYLSPKLIGGQGVTAFSGPEPGRLMELVNVEVQKLGSDLRIRGERKCLPD</sequence>
<keyword evidence="11" id="KW-0511">Multifunctional enzyme</keyword>
<feature type="binding site" evidence="16">
    <location>
        <position position="197"/>
    </location>
    <ligand>
        <name>NADP(+)</name>
        <dbReference type="ChEBI" id="CHEBI:58349"/>
    </ligand>
</feature>
<evidence type="ECO:0000313" key="20">
    <source>
        <dbReference type="Proteomes" id="UP000051739"/>
    </source>
</evidence>
<dbReference type="Pfam" id="PF00383">
    <property type="entry name" value="dCMP_cyt_deam_1"/>
    <property type="match status" value="1"/>
</dbReference>
<organism evidence="19 20">
    <name type="scientific">Limosilactobacillus gastricus DSM 16045</name>
    <dbReference type="NCBI Taxonomy" id="1423749"/>
    <lineage>
        <taxon>Bacteria</taxon>
        <taxon>Bacillati</taxon>
        <taxon>Bacillota</taxon>
        <taxon>Bacilli</taxon>
        <taxon>Lactobacillales</taxon>
        <taxon>Lactobacillaceae</taxon>
        <taxon>Limosilactobacillus</taxon>
    </lineage>
</organism>
<dbReference type="CDD" id="cd01284">
    <property type="entry name" value="Riboflavin_deaminase-reductase"/>
    <property type="match status" value="1"/>
</dbReference>
<proteinExistence type="inferred from homology"/>
<dbReference type="EC" id="1.1.1.193" evidence="14"/>
<evidence type="ECO:0000313" key="19">
    <source>
        <dbReference type="EMBL" id="KRM02341.1"/>
    </source>
</evidence>
<feature type="binding site" evidence="16">
    <location>
        <position position="155"/>
    </location>
    <ligand>
        <name>NADP(+)</name>
        <dbReference type="ChEBI" id="CHEBI:58349"/>
    </ligand>
</feature>
<dbReference type="InterPro" id="IPR050765">
    <property type="entry name" value="Riboflavin_Biosynth_HTPR"/>
</dbReference>
<dbReference type="UniPathway" id="UPA00275">
    <property type="reaction ID" value="UER00401"/>
</dbReference>
<dbReference type="GO" id="GO:0009231">
    <property type="term" value="P:riboflavin biosynthetic process"/>
    <property type="evidence" value="ECO:0007669"/>
    <property type="project" value="UniProtKB-UniPathway"/>
</dbReference>
<dbReference type="GO" id="GO:0008703">
    <property type="term" value="F:5-amino-6-(5-phosphoribosylamino)uracil reductase activity"/>
    <property type="evidence" value="ECO:0007669"/>
    <property type="project" value="UniProtKB-EC"/>
</dbReference>
<protein>
    <recommendedName>
        <fullName evidence="14">Riboflavin biosynthesis protein RibD</fullName>
    </recommendedName>
    <domain>
        <recommendedName>
            <fullName evidence="14">Diaminohydroxyphosphoribosylaminopyrimidine deaminase</fullName>
            <shortName evidence="14">DRAP deaminase</shortName>
            <ecNumber evidence="14">3.5.4.26</ecNumber>
        </recommendedName>
        <alternativeName>
            <fullName evidence="14">Riboflavin-specific deaminase</fullName>
        </alternativeName>
    </domain>
    <domain>
        <recommendedName>
            <fullName evidence="14">5-amino-6-(5-phosphoribosylamino)uracil reductase</fullName>
            <ecNumber evidence="14">1.1.1.193</ecNumber>
        </recommendedName>
        <alternativeName>
            <fullName evidence="14">HTP reductase</fullName>
        </alternativeName>
    </domain>
</protein>
<evidence type="ECO:0000256" key="17">
    <source>
        <dbReference type="PIRSR" id="PIRSR006769-3"/>
    </source>
</evidence>
<dbReference type="InterPro" id="IPR004794">
    <property type="entry name" value="Eubact_RibD"/>
</dbReference>
<feature type="binding site" evidence="17">
    <location>
        <position position="76"/>
    </location>
    <ligand>
        <name>Zn(2+)</name>
        <dbReference type="ChEBI" id="CHEBI:29105"/>
        <note>catalytic</note>
    </ligand>
</feature>
<dbReference type="EC" id="3.5.4.26" evidence="14"/>
<evidence type="ECO:0000256" key="13">
    <source>
        <dbReference type="ARBA" id="ARBA00049886"/>
    </source>
</evidence>
<feature type="binding site" evidence="17">
    <location>
        <position position="85"/>
    </location>
    <ligand>
        <name>Zn(2+)</name>
        <dbReference type="ChEBI" id="CHEBI:29105"/>
        <note>catalytic</note>
    </ligand>
</feature>
<dbReference type="GO" id="GO:0008835">
    <property type="term" value="F:diaminohydroxyphosphoribosylaminopyrimidine deaminase activity"/>
    <property type="evidence" value="ECO:0007669"/>
    <property type="project" value="UniProtKB-EC"/>
</dbReference>
<keyword evidence="8 14" id="KW-0862">Zinc</keyword>
<reference evidence="19 20" key="1">
    <citation type="journal article" date="2015" name="Genome Announc.">
        <title>Expanding the biotechnology potential of lactobacilli through comparative genomics of 213 strains and associated genera.</title>
        <authorList>
            <person name="Sun Z."/>
            <person name="Harris H.M."/>
            <person name="McCann A."/>
            <person name="Guo C."/>
            <person name="Argimon S."/>
            <person name="Zhang W."/>
            <person name="Yang X."/>
            <person name="Jeffery I.B."/>
            <person name="Cooney J.C."/>
            <person name="Kagawa T.F."/>
            <person name="Liu W."/>
            <person name="Song Y."/>
            <person name="Salvetti E."/>
            <person name="Wrobel A."/>
            <person name="Rasinkangas P."/>
            <person name="Parkhill J."/>
            <person name="Rea M.C."/>
            <person name="O'Sullivan O."/>
            <person name="Ritari J."/>
            <person name="Douillard F.P."/>
            <person name="Paul Ross R."/>
            <person name="Yang R."/>
            <person name="Briner A.E."/>
            <person name="Felis G.E."/>
            <person name="de Vos W.M."/>
            <person name="Barrangou R."/>
            <person name="Klaenhammer T.R."/>
            <person name="Caufield P.W."/>
            <person name="Cui Y."/>
            <person name="Zhang H."/>
            <person name="O'Toole P.W."/>
        </authorList>
    </citation>
    <scope>NUCLEOTIDE SEQUENCE [LARGE SCALE GENOMIC DNA]</scope>
    <source>
        <strain evidence="19 20">DSM 16045</strain>
    </source>
</reference>
<feature type="binding site" evidence="16">
    <location>
        <position position="205"/>
    </location>
    <ligand>
        <name>substrate</name>
    </ligand>
</feature>
<evidence type="ECO:0000256" key="8">
    <source>
        <dbReference type="ARBA" id="ARBA00022833"/>
    </source>
</evidence>
<comment type="function">
    <text evidence="1 14">Converts 2,5-diamino-6-(ribosylamino)-4(3h)-pyrimidinone 5'-phosphate into 5-amino-6-(ribosylamino)-2,4(1h,3h)-pyrimidinedione 5'-phosphate.</text>
</comment>
<comment type="pathway">
    <text evidence="3 14">Cofactor biosynthesis; riboflavin biosynthesis; 5-amino-6-(D-ribitylamino)uracil from GTP: step 3/4.</text>
</comment>
<evidence type="ECO:0000256" key="6">
    <source>
        <dbReference type="ARBA" id="ARBA00022619"/>
    </source>
</evidence>
<evidence type="ECO:0000256" key="2">
    <source>
        <dbReference type="ARBA" id="ARBA00004882"/>
    </source>
</evidence>
<keyword evidence="7 14" id="KW-0479">Metal-binding</keyword>
<evidence type="ECO:0000256" key="7">
    <source>
        <dbReference type="ARBA" id="ARBA00022723"/>
    </source>
</evidence>
<dbReference type="PROSITE" id="PS51747">
    <property type="entry name" value="CYT_DCMP_DEAMINASES_2"/>
    <property type="match status" value="1"/>
</dbReference>
<feature type="binding site" evidence="17">
    <location>
        <position position="50"/>
    </location>
    <ligand>
        <name>Zn(2+)</name>
        <dbReference type="ChEBI" id="CHEBI:29105"/>
        <note>catalytic</note>
    </ligand>
</feature>
<evidence type="ECO:0000256" key="11">
    <source>
        <dbReference type="ARBA" id="ARBA00023268"/>
    </source>
</evidence>
<comment type="catalytic activity">
    <reaction evidence="13 14">
        <text>2,5-diamino-6-hydroxy-4-(5-phosphoribosylamino)-pyrimidine + H2O + H(+) = 5-amino-6-(5-phospho-D-ribosylamino)uracil + NH4(+)</text>
        <dbReference type="Rhea" id="RHEA:21868"/>
        <dbReference type="ChEBI" id="CHEBI:15377"/>
        <dbReference type="ChEBI" id="CHEBI:15378"/>
        <dbReference type="ChEBI" id="CHEBI:28938"/>
        <dbReference type="ChEBI" id="CHEBI:58453"/>
        <dbReference type="ChEBI" id="CHEBI:58614"/>
        <dbReference type="EC" id="3.5.4.26"/>
    </reaction>
</comment>
<accession>A0A0R1VAU9</accession>
<dbReference type="PATRIC" id="fig|1423749.3.peg.312"/>
<evidence type="ECO:0000259" key="18">
    <source>
        <dbReference type="PROSITE" id="PS51747"/>
    </source>
</evidence>
<dbReference type="NCBIfam" id="TIGR00326">
    <property type="entry name" value="eubact_ribD"/>
    <property type="match status" value="1"/>
</dbReference>
<dbReference type="InterPro" id="IPR002734">
    <property type="entry name" value="RibDG_C"/>
</dbReference>
<dbReference type="PANTHER" id="PTHR38011:SF7">
    <property type="entry name" value="2,5-DIAMINO-6-RIBOSYLAMINO-4(3H)-PYRIMIDINONE 5'-PHOSPHATE REDUCTASE"/>
    <property type="match status" value="1"/>
</dbReference>
<evidence type="ECO:0000256" key="16">
    <source>
        <dbReference type="PIRSR" id="PIRSR006769-2"/>
    </source>
</evidence>
<dbReference type="SUPFAM" id="SSF53597">
    <property type="entry name" value="Dihydrofolate reductase-like"/>
    <property type="match status" value="1"/>
</dbReference>
<dbReference type="InterPro" id="IPR024072">
    <property type="entry name" value="DHFR-like_dom_sf"/>
</dbReference>
<evidence type="ECO:0000256" key="9">
    <source>
        <dbReference type="ARBA" id="ARBA00022857"/>
    </source>
</evidence>
<evidence type="ECO:0000256" key="4">
    <source>
        <dbReference type="ARBA" id="ARBA00005259"/>
    </source>
</evidence>